<keyword evidence="2" id="KW-0813">Transport</keyword>
<evidence type="ECO:0000256" key="2">
    <source>
        <dbReference type="ARBA" id="ARBA00022448"/>
    </source>
</evidence>
<evidence type="ECO:0000256" key="1">
    <source>
        <dbReference type="ARBA" id="ARBA00004141"/>
    </source>
</evidence>
<keyword evidence="4 6" id="KW-1133">Transmembrane helix</keyword>
<reference evidence="7" key="1">
    <citation type="submission" date="2016-01" db="EMBL/GenBank/DDBJ databases">
        <title>Reference transcriptome for the parasite Schistocephalus solidus: insights into the molecular evolution of parasitism.</title>
        <authorList>
            <person name="Hebert F.O."/>
            <person name="Grambauer S."/>
            <person name="Barber I."/>
            <person name="Landry C.R."/>
            <person name="Aubin-Horth N."/>
        </authorList>
    </citation>
    <scope>NUCLEOTIDE SEQUENCE</scope>
</reference>
<dbReference type="InterPro" id="IPR000175">
    <property type="entry name" value="Na/ntran_symport"/>
</dbReference>
<feature type="transmembrane region" description="Helical" evidence="6">
    <location>
        <begin position="70"/>
        <end position="91"/>
    </location>
</feature>
<dbReference type="SUPFAM" id="SSF161070">
    <property type="entry name" value="SNF-like"/>
    <property type="match status" value="1"/>
</dbReference>
<dbReference type="EMBL" id="GEEE01019795">
    <property type="protein sequence ID" value="JAP43430.1"/>
    <property type="molecule type" value="Transcribed_RNA"/>
</dbReference>
<evidence type="ECO:0000256" key="4">
    <source>
        <dbReference type="ARBA" id="ARBA00022989"/>
    </source>
</evidence>
<keyword evidence="3 6" id="KW-0812">Transmembrane</keyword>
<keyword evidence="5 6" id="KW-0472">Membrane</keyword>
<organism evidence="7">
    <name type="scientific">Schistocephalus solidus</name>
    <name type="common">Tapeworm</name>
    <dbReference type="NCBI Taxonomy" id="70667"/>
    <lineage>
        <taxon>Eukaryota</taxon>
        <taxon>Metazoa</taxon>
        <taxon>Spiralia</taxon>
        <taxon>Lophotrochozoa</taxon>
        <taxon>Platyhelminthes</taxon>
        <taxon>Cestoda</taxon>
        <taxon>Eucestoda</taxon>
        <taxon>Diphyllobothriidea</taxon>
        <taxon>Diphyllobothriidae</taxon>
        <taxon>Schistocephalus</taxon>
    </lineage>
</organism>
<accession>A0A0X3NWC1</accession>
<dbReference type="InterPro" id="IPR037272">
    <property type="entry name" value="SNS_sf"/>
</dbReference>
<gene>
    <name evidence="7" type="primary">INE</name>
    <name evidence="7" type="ORF">TR117267</name>
</gene>
<dbReference type="PANTHER" id="PTHR42948">
    <property type="entry name" value="TRANSPORTER"/>
    <property type="match status" value="1"/>
</dbReference>
<proteinExistence type="predicted"/>
<sequence length="209" mass="22749">MPEETKRGCVGRPQSSAIDGSVNIICSQSIVERDDPSDSREFMSSSVYNDFDSDIGTLKSVAVDGGEKSFSFSGGLILSCLGCVLGTGNIWRFPRVLASTSSAGGSLTFILAWVFFSIHMVDSTGHYGVHNGTIYKRLSPYFLLQVSRSKIYMGWSLGDSCGIFHQRLLFRGGGLVFLLFLPSLRSTGTARISNGKCRNIPLVYCECLI</sequence>
<feature type="transmembrane region" description="Helical" evidence="6">
    <location>
        <begin position="103"/>
        <end position="121"/>
    </location>
</feature>
<evidence type="ECO:0000256" key="3">
    <source>
        <dbReference type="ARBA" id="ARBA00022692"/>
    </source>
</evidence>
<evidence type="ECO:0000256" key="6">
    <source>
        <dbReference type="SAM" id="Phobius"/>
    </source>
</evidence>
<evidence type="ECO:0000256" key="5">
    <source>
        <dbReference type="ARBA" id="ARBA00023136"/>
    </source>
</evidence>
<protein>
    <submittedName>
        <fullName evidence="7">Sodium-and chloride-dependent GABA transporter ine</fullName>
    </submittedName>
</protein>
<dbReference type="AlphaFoldDB" id="A0A0X3NWC1"/>
<evidence type="ECO:0000313" key="7">
    <source>
        <dbReference type="EMBL" id="JAP43430.1"/>
    </source>
</evidence>
<comment type="subcellular location">
    <subcellularLocation>
        <location evidence="1">Membrane</location>
        <topology evidence="1">Multi-pass membrane protein</topology>
    </subcellularLocation>
</comment>
<name>A0A0X3NWC1_SCHSO</name>
<dbReference type="PANTHER" id="PTHR42948:SF1">
    <property type="entry name" value="TRANSPORTER"/>
    <property type="match status" value="1"/>
</dbReference>
<dbReference type="GO" id="GO:0016020">
    <property type="term" value="C:membrane"/>
    <property type="evidence" value="ECO:0007669"/>
    <property type="project" value="UniProtKB-SubCell"/>
</dbReference>